<dbReference type="InterPro" id="IPR028098">
    <property type="entry name" value="Glyco_trans_4-like_N"/>
</dbReference>
<dbReference type="PANTHER" id="PTHR45947:SF3">
    <property type="entry name" value="SULFOQUINOVOSYL TRANSFERASE SQD2"/>
    <property type="match status" value="1"/>
</dbReference>
<feature type="binding site" evidence="7">
    <location>
        <begin position="18"/>
        <end position="19"/>
    </location>
    <ligand>
        <name>UDP-N-acetyl-alpha-D-glucosamine</name>
        <dbReference type="ChEBI" id="CHEBI:57705"/>
    </ligand>
</feature>
<feature type="binding site" evidence="7">
    <location>
        <position position="319"/>
    </location>
    <ligand>
        <name>UDP-N-acetyl-alpha-D-glucosamine</name>
        <dbReference type="ChEBI" id="CHEBI:57705"/>
    </ligand>
</feature>
<feature type="binding site" evidence="7">
    <location>
        <position position="297"/>
    </location>
    <ligand>
        <name>UDP-N-acetyl-alpha-D-glucosamine</name>
        <dbReference type="ChEBI" id="CHEBI:57705"/>
    </ligand>
</feature>
<dbReference type="GO" id="GO:0010125">
    <property type="term" value="P:mycothiol biosynthetic process"/>
    <property type="evidence" value="ECO:0007669"/>
    <property type="project" value="UniProtKB-UniRule"/>
</dbReference>
<dbReference type="InterPro" id="IPR001296">
    <property type="entry name" value="Glyco_trans_1"/>
</dbReference>
<feature type="domain" description="Glycosyltransferase subfamily 4-like N-terminal" evidence="9">
    <location>
        <begin position="25"/>
        <end position="199"/>
    </location>
</feature>
<dbReference type="AlphaFoldDB" id="S2YU77"/>
<dbReference type="STRING" id="1125779.HMPREF1219_02323"/>
<dbReference type="PATRIC" id="fig|1125779.3.peg.2268"/>
<dbReference type="EC" id="2.4.1.250" evidence="7"/>
<feature type="domain" description="Glycosyl transferase family 1" evidence="8">
    <location>
        <begin position="214"/>
        <end position="385"/>
    </location>
</feature>
<dbReference type="HAMAP" id="MF_01695">
    <property type="entry name" value="MshA"/>
    <property type="match status" value="1"/>
</dbReference>
<evidence type="ECO:0000256" key="5">
    <source>
        <dbReference type="ARBA" id="ARBA00022842"/>
    </source>
</evidence>
<dbReference type="Pfam" id="PF00534">
    <property type="entry name" value="Glycos_transf_1"/>
    <property type="match status" value="1"/>
</dbReference>
<evidence type="ECO:0000256" key="6">
    <source>
        <dbReference type="ARBA" id="ARBA00048131"/>
    </source>
</evidence>
<feature type="binding site" evidence="7">
    <location>
        <position position="327"/>
    </location>
    <ligand>
        <name>UDP-N-acetyl-alpha-D-glucosamine</name>
        <dbReference type="ChEBI" id="CHEBI:57705"/>
    </ligand>
</feature>
<keyword evidence="4 7" id="KW-0479">Metal-binding</keyword>
<evidence type="ECO:0000256" key="3">
    <source>
        <dbReference type="ARBA" id="ARBA00022679"/>
    </source>
</evidence>
<gene>
    <name evidence="7" type="primary">mshA</name>
    <name evidence="10" type="ORF">HMPREF1219_02323</name>
</gene>
<evidence type="ECO:0000256" key="4">
    <source>
        <dbReference type="ARBA" id="ARBA00022723"/>
    </source>
</evidence>
<dbReference type="InterPro" id="IPR050194">
    <property type="entry name" value="Glycosyltransferase_grp1"/>
</dbReference>
<dbReference type="Proteomes" id="UP000014408">
    <property type="component" value="Unassembled WGS sequence"/>
</dbReference>
<name>S2YU77_9CORY</name>
<evidence type="ECO:0000313" key="11">
    <source>
        <dbReference type="Proteomes" id="UP000014408"/>
    </source>
</evidence>
<dbReference type="NCBIfam" id="TIGR03449">
    <property type="entry name" value="mycothiol_MshA"/>
    <property type="match status" value="1"/>
</dbReference>
<proteinExistence type="inferred from homology"/>
<feature type="binding site" evidence="7">
    <location>
        <position position="307"/>
    </location>
    <ligand>
        <name>Mg(2+)</name>
        <dbReference type="ChEBI" id="CHEBI:18420"/>
    </ligand>
</feature>
<feature type="binding site" evidence="7">
    <location>
        <position position="239"/>
    </location>
    <ligand>
        <name>UDP-N-acetyl-alpha-D-glucosamine</name>
        <dbReference type="ChEBI" id="CHEBI:57705"/>
    </ligand>
</feature>
<feature type="binding site" evidence="7">
    <location>
        <position position="309"/>
    </location>
    <ligand>
        <name>Mg(2+)</name>
        <dbReference type="ChEBI" id="CHEBI:18420"/>
    </ligand>
</feature>
<evidence type="ECO:0000313" key="10">
    <source>
        <dbReference type="EMBL" id="EPD67906.1"/>
    </source>
</evidence>
<feature type="binding site" evidence="7">
    <location>
        <position position="157"/>
    </location>
    <ligand>
        <name>1D-myo-inositol 3-phosphate</name>
        <dbReference type="ChEBI" id="CHEBI:58401"/>
    </ligand>
</feature>
<feature type="binding site" evidence="7">
    <location>
        <position position="81"/>
    </location>
    <ligand>
        <name>1D-myo-inositol 3-phosphate</name>
        <dbReference type="ChEBI" id="CHEBI:58401"/>
    </ligand>
</feature>
<comment type="catalytic activity">
    <reaction evidence="6 7">
        <text>1D-myo-inositol 3-phosphate + UDP-N-acetyl-alpha-D-glucosamine = 1D-myo-inositol 2-acetamido-2-deoxy-alpha-D-glucopyranoside 3-phosphate + UDP + H(+)</text>
        <dbReference type="Rhea" id="RHEA:26188"/>
        <dbReference type="ChEBI" id="CHEBI:15378"/>
        <dbReference type="ChEBI" id="CHEBI:57705"/>
        <dbReference type="ChEBI" id="CHEBI:58223"/>
        <dbReference type="ChEBI" id="CHEBI:58401"/>
        <dbReference type="ChEBI" id="CHEBI:58892"/>
        <dbReference type="EC" id="2.4.1.250"/>
    </reaction>
</comment>
<evidence type="ECO:0000256" key="7">
    <source>
        <dbReference type="HAMAP-Rule" id="MF_01695"/>
    </source>
</evidence>
<evidence type="ECO:0000259" key="8">
    <source>
        <dbReference type="Pfam" id="PF00534"/>
    </source>
</evidence>
<protein>
    <recommendedName>
        <fullName evidence="7">D-inositol-3-phosphate glycosyltransferase</fullName>
        <ecNumber evidence="7">2.4.1.250</ecNumber>
    </recommendedName>
    <alternativeName>
        <fullName evidence="7">N-acetylglucosamine-inositol-phosphate N-acetylglucosaminyltransferase</fullName>
        <shortName evidence="7">GlcNAc-Ins-P N-acetylglucosaminyltransferase</shortName>
    </alternativeName>
</protein>
<comment type="function">
    <text evidence="7">Catalyzes the transfer of a N-acetyl-glucosamine moiety to 1D-myo-inositol 3-phosphate to produce 1D-myo-inositol 2-acetamido-2-deoxy-glucopyranoside 3-phosphate in the mycothiol biosynthesis pathway.</text>
</comment>
<feature type="binding site" evidence="7">
    <location>
        <begin position="23"/>
        <end position="28"/>
    </location>
    <ligand>
        <name>1D-myo-inositol 3-phosphate</name>
        <dbReference type="ChEBI" id="CHEBI:58401"/>
    </ligand>
</feature>
<evidence type="ECO:0000259" key="9">
    <source>
        <dbReference type="Pfam" id="PF13579"/>
    </source>
</evidence>
<keyword evidence="11" id="KW-1185">Reference proteome</keyword>
<dbReference type="GO" id="GO:0000287">
    <property type="term" value="F:magnesium ion binding"/>
    <property type="evidence" value="ECO:0007669"/>
    <property type="project" value="UniProtKB-UniRule"/>
</dbReference>
<feature type="binding site" evidence="7">
    <location>
        <position position="306"/>
    </location>
    <ligand>
        <name>Mg(2+)</name>
        <dbReference type="ChEBI" id="CHEBI:18420"/>
    </ligand>
</feature>
<comment type="caution">
    <text evidence="10">The sequence shown here is derived from an EMBL/GenBank/DDBJ whole genome shotgun (WGS) entry which is preliminary data.</text>
</comment>
<dbReference type="InterPro" id="IPR017814">
    <property type="entry name" value="Mycothiol_biosynthesis_MshA"/>
</dbReference>
<evidence type="ECO:0000256" key="1">
    <source>
        <dbReference type="ARBA" id="ARBA00008449"/>
    </source>
</evidence>
<dbReference type="Pfam" id="PF13579">
    <property type="entry name" value="Glyco_trans_4_4"/>
    <property type="match status" value="1"/>
</dbReference>
<dbReference type="Gene3D" id="3.40.50.2000">
    <property type="entry name" value="Glycogen Phosphorylase B"/>
    <property type="match status" value="2"/>
</dbReference>
<feature type="binding site" evidence="7">
    <location>
        <position position="26"/>
    </location>
    <ligand>
        <name>UDP-N-acetyl-alpha-D-glucosamine</name>
        <dbReference type="ChEBI" id="CHEBI:57705"/>
    </ligand>
</feature>
<feature type="binding site" evidence="7">
    <location>
        <position position="113"/>
    </location>
    <ligand>
        <name>1D-myo-inositol 3-phosphate</name>
        <dbReference type="ChEBI" id="CHEBI:58401"/>
    </ligand>
</feature>
<dbReference type="CDD" id="cd03800">
    <property type="entry name" value="GT4_sucrose_synthase"/>
    <property type="match status" value="1"/>
</dbReference>
<reference evidence="10 11" key="1">
    <citation type="submission" date="2013-05" db="EMBL/GenBank/DDBJ databases">
        <title>The Genome Sequence of Corynebacterium pyruviciproducens 1773O (ATCC BAA-1742).</title>
        <authorList>
            <consortium name="The Broad Institute Genomics Platform"/>
            <person name="Earl A."/>
            <person name="Ward D."/>
            <person name="Feldgarden M."/>
            <person name="Gevers D."/>
            <person name="Tong J."/>
            <person name="Walker B."/>
            <person name="Young S."/>
            <person name="Zeng Q."/>
            <person name="Gargeya S."/>
            <person name="Fitzgerald M."/>
            <person name="Haas B."/>
            <person name="Abouelleil A."/>
            <person name="Allen A.W."/>
            <person name="Alvarado L."/>
            <person name="Arachchi H.M."/>
            <person name="Berlin A.M."/>
            <person name="Chapman S.B."/>
            <person name="Gainer-Dewar J."/>
            <person name="Goldberg J."/>
            <person name="Griggs A."/>
            <person name="Gujja S."/>
            <person name="Hansen M."/>
            <person name="Howarth C."/>
            <person name="Imamovic A."/>
            <person name="Ireland A."/>
            <person name="Larimer J."/>
            <person name="McCowan C."/>
            <person name="Murphy C."/>
            <person name="Pearson M."/>
            <person name="Poon T.W."/>
            <person name="Priest M."/>
            <person name="Roberts A."/>
            <person name="Saif S."/>
            <person name="Shea T."/>
            <person name="Sisk P."/>
            <person name="Sykes S."/>
            <person name="Wortman J."/>
            <person name="Nusbaum C."/>
            <person name="Birren B."/>
        </authorList>
    </citation>
    <scope>NUCLEOTIDE SEQUENCE [LARGE SCALE GENOMIC DNA]</scope>
    <source>
        <strain evidence="10 11">ATCC BAA-1742</strain>
    </source>
</reference>
<feature type="binding site" evidence="7">
    <location>
        <position position="234"/>
    </location>
    <ligand>
        <name>UDP-N-acetyl-alpha-D-glucosamine</name>
        <dbReference type="ChEBI" id="CHEBI:57705"/>
    </ligand>
</feature>
<comment type="subunit">
    <text evidence="7">Homodimer.</text>
</comment>
<sequence length="430" mass="46541">MGAMRIAMISMHTSPLMQPGTGDAGGLNVFVMSTAKKLSEEGTQVDIFTRATIPSQGEVVQAAENLRVINIVAGPYEGLDKEDLPTQLAAFAGGIQSFTRCNGLSYDVIHAHYWLSGQVGWLLRDLWNVPLVFTAHTLAAVKNAHRTLDDTKESEARRICEQQIIDNADIITANTVEERADLVAHYDAEVDRIVVVNPGADTDLFTPGTGRATERARRELGLPLQAKVVAFVGRLQKFKGPDVLIRALAALIESDPDYTTRAIMCGGPSGQNASPREYENLVAELGISRYVRFTAPRPPEDLVRIYQAADIVAVPSYNESFGLVALEAQATGTPVVAAKVGGLPIAVDDGTTGLLVPSHDPSDWAQVLNCLLADDDRRIEMGKAAVSHAARYSWKHTAEGLQEIYTELLGRKREPCVGRDATGEVSVDKQ</sequence>
<accession>S2YU77</accession>
<dbReference type="GO" id="GO:0102710">
    <property type="term" value="F:D-inositol-3-phosphate glycosyltransferase activity"/>
    <property type="evidence" value="ECO:0007669"/>
    <property type="project" value="UniProtKB-EC"/>
</dbReference>
<keyword evidence="3 7" id="KW-0808">Transferase</keyword>
<feature type="binding site" evidence="7">
    <location>
        <position position="137"/>
    </location>
    <ligand>
        <name>1D-myo-inositol 3-phosphate</name>
        <dbReference type="ChEBI" id="CHEBI:58401"/>
    </ligand>
</feature>
<dbReference type="eggNOG" id="COG0438">
    <property type="taxonomic scope" value="Bacteria"/>
</dbReference>
<dbReference type="HOGENOM" id="CLU_009583_2_3_11"/>
<feature type="binding site" evidence="7">
    <location>
        <position position="12"/>
    </location>
    <ligand>
        <name>1D-myo-inositol 3-phosphate</name>
        <dbReference type="ChEBI" id="CHEBI:58401"/>
    </ligand>
</feature>
<comment type="similarity">
    <text evidence="1 7">Belongs to the glycosyltransferase group 1 family. MshA subfamily.</text>
</comment>
<keyword evidence="2 7" id="KW-0328">Glycosyltransferase</keyword>
<dbReference type="GO" id="GO:0008375">
    <property type="term" value="F:acetylglucosaminyltransferase activity"/>
    <property type="evidence" value="ECO:0007669"/>
    <property type="project" value="UniProtKB-UniRule"/>
</dbReference>
<dbReference type="EMBL" id="ATBY01000017">
    <property type="protein sequence ID" value="EPD67906.1"/>
    <property type="molecule type" value="Genomic_DNA"/>
</dbReference>
<feature type="binding site" evidence="7">
    <location>
        <position position="333"/>
    </location>
    <ligand>
        <name>Mg(2+)</name>
        <dbReference type="ChEBI" id="CHEBI:18420"/>
    </ligand>
</feature>
<evidence type="ECO:0000256" key="2">
    <source>
        <dbReference type="ARBA" id="ARBA00022676"/>
    </source>
</evidence>
<dbReference type="SUPFAM" id="SSF53756">
    <property type="entry name" value="UDP-Glycosyltransferase/glycogen phosphorylase"/>
    <property type="match status" value="1"/>
</dbReference>
<dbReference type="GO" id="GO:1903509">
    <property type="term" value="P:liposaccharide metabolic process"/>
    <property type="evidence" value="ECO:0007669"/>
    <property type="project" value="UniProtKB-ARBA"/>
</dbReference>
<keyword evidence="5 7" id="KW-0460">Magnesium</keyword>
<organism evidence="10 11">
    <name type="scientific">Corynebacterium pyruviciproducens ATCC BAA-1742</name>
    <dbReference type="NCBI Taxonomy" id="1125779"/>
    <lineage>
        <taxon>Bacteria</taxon>
        <taxon>Bacillati</taxon>
        <taxon>Actinomycetota</taxon>
        <taxon>Actinomycetes</taxon>
        <taxon>Mycobacteriales</taxon>
        <taxon>Corynebacteriaceae</taxon>
        <taxon>Corynebacterium</taxon>
    </lineage>
</organism>
<dbReference type="PANTHER" id="PTHR45947">
    <property type="entry name" value="SULFOQUINOVOSYL TRANSFERASE SQD2"/>
    <property type="match status" value="1"/>
</dbReference>